<dbReference type="AlphaFoldDB" id="A0A8G2BDZ6"/>
<dbReference type="GO" id="GO:0006099">
    <property type="term" value="P:tricarboxylic acid cycle"/>
    <property type="evidence" value="ECO:0007669"/>
    <property type="project" value="TreeGrafter"/>
</dbReference>
<organism evidence="4 5">
    <name type="scientific">Thalassobaculum litoreum DSM 18839</name>
    <dbReference type="NCBI Taxonomy" id="1123362"/>
    <lineage>
        <taxon>Bacteria</taxon>
        <taxon>Pseudomonadati</taxon>
        <taxon>Pseudomonadota</taxon>
        <taxon>Alphaproteobacteria</taxon>
        <taxon>Rhodospirillales</taxon>
        <taxon>Thalassobaculaceae</taxon>
        <taxon>Thalassobaculum</taxon>
    </lineage>
</organism>
<evidence type="ECO:0000313" key="5">
    <source>
        <dbReference type="Proteomes" id="UP000198615"/>
    </source>
</evidence>
<proteinExistence type="inferred from homology"/>
<dbReference type="PANTHER" id="PTHR12469:SF2">
    <property type="entry name" value="SUCCINATE DEHYDROGENASE ASSEMBLY FACTOR 2, MITOCHONDRIAL"/>
    <property type="match status" value="1"/>
</dbReference>
<evidence type="ECO:0000256" key="2">
    <source>
        <dbReference type="ARBA" id="ARBA00019418"/>
    </source>
</evidence>
<dbReference type="RefSeq" id="WP_093147549.1">
    <property type="nucleotide sequence ID" value="NZ_FNBW01000001.1"/>
</dbReference>
<keyword evidence="5" id="KW-1185">Reference proteome</keyword>
<sequence>MTEALDARRKRLRYRSTYTGTKETDLLLGAFADRHLGSLSDSDLDDYEHLLSIEDPRLYTWITGQETPPAEFDTPVLQMLRDFKLTQA</sequence>
<dbReference type="OrthoDB" id="9807264at2"/>
<dbReference type="PANTHER" id="PTHR12469">
    <property type="entry name" value="PROTEIN EMI5 HOMOLOG, MITOCHONDRIAL"/>
    <property type="match status" value="1"/>
</dbReference>
<evidence type="ECO:0000313" key="4">
    <source>
        <dbReference type="EMBL" id="SDF09392.1"/>
    </source>
</evidence>
<protein>
    <recommendedName>
        <fullName evidence="2">FAD assembly factor SdhE</fullName>
    </recommendedName>
</protein>
<dbReference type="InterPro" id="IPR036714">
    <property type="entry name" value="SDH_sf"/>
</dbReference>
<evidence type="ECO:0000256" key="1">
    <source>
        <dbReference type="ARBA" id="ARBA00008571"/>
    </source>
</evidence>
<dbReference type="Gene3D" id="1.10.150.250">
    <property type="entry name" value="Flavinator of succinate dehydrogenase"/>
    <property type="match status" value="1"/>
</dbReference>
<evidence type="ECO:0000256" key="3">
    <source>
        <dbReference type="ARBA" id="ARBA00023186"/>
    </source>
</evidence>
<comment type="similarity">
    <text evidence="1">Belongs to the SdhE FAD assembly factor family.</text>
</comment>
<dbReference type="EMBL" id="FNBW01000001">
    <property type="protein sequence ID" value="SDF09392.1"/>
    <property type="molecule type" value="Genomic_DNA"/>
</dbReference>
<dbReference type="FunFam" id="1.10.150.250:FF:000002">
    <property type="entry name" value="Succinate dehydrogenase assembly factor 2, mitochondrial"/>
    <property type="match status" value="1"/>
</dbReference>
<comment type="caution">
    <text evidence="4">The sequence shown here is derived from an EMBL/GenBank/DDBJ whole genome shotgun (WGS) entry which is preliminary data.</text>
</comment>
<reference evidence="4 5" key="1">
    <citation type="submission" date="2016-10" db="EMBL/GenBank/DDBJ databases">
        <authorList>
            <person name="Varghese N."/>
            <person name="Submissions S."/>
        </authorList>
    </citation>
    <scope>NUCLEOTIDE SEQUENCE [LARGE SCALE GENOMIC DNA]</scope>
    <source>
        <strain evidence="4 5">DSM 18839</strain>
    </source>
</reference>
<dbReference type="Proteomes" id="UP000198615">
    <property type="component" value="Unassembled WGS sequence"/>
</dbReference>
<gene>
    <name evidence="4" type="ORF">SAMN05660686_00219</name>
</gene>
<dbReference type="InterPro" id="IPR005631">
    <property type="entry name" value="SDH"/>
</dbReference>
<name>A0A8G2BDZ6_9PROT</name>
<dbReference type="Pfam" id="PF03937">
    <property type="entry name" value="Sdh5"/>
    <property type="match status" value="1"/>
</dbReference>
<dbReference type="SUPFAM" id="SSF109910">
    <property type="entry name" value="YgfY-like"/>
    <property type="match status" value="1"/>
</dbReference>
<accession>A0A8G2BDZ6</accession>
<keyword evidence="3" id="KW-0143">Chaperone</keyword>